<reference evidence="5 6" key="1">
    <citation type="submission" date="2021-04" db="EMBL/GenBank/DDBJ databases">
        <authorList>
            <person name="Pira H."/>
            <person name="Risdian C."/>
            <person name="Wink J."/>
        </authorList>
    </citation>
    <scope>NUCLEOTIDE SEQUENCE [LARGE SCALE GENOMIC DNA]</scope>
    <source>
        <strain evidence="5 6">WHA3</strain>
    </source>
</reference>
<evidence type="ECO:0000313" key="5">
    <source>
        <dbReference type="EMBL" id="MBV7255371.1"/>
    </source>
</evidence>
<feature type="domain" description="J" evidence="4">
    <location>
        <begin position="77"/>
        <end position="131"/>
    </location>
</feature>
<dbReference type="CDD" id="cd06257">
    <property type="entry name" value="DnaJ"/>
    <property type="match status" value="1"/>
</dbReference>
<evidence type="ECO:0000313" key="6">
    <source>
        <dbReference type="Proteomes" id="UP000722336"/>
    </source>
</evidence>
<dbReference type="Proteomes" id="UP000722336">
    <property type="component" value="Unassembled WGS sequence"/>
</dbReference>
<evidence type="ECO:0000259" key="4">
    <source>
        <dbReference type="SMART" id="SM00271"/>
    </source>
</evidence>
<keyword evidence="3" id="KW-0472">Membrane</keyword>
<comment type="caution">
    <text evidence="5">The sequence shown here is derived from an EMBL/GenBank/DDBJ whole genome shotgun (WGS) entry which is preliminary data.</text>
</comment>
<feature type="transmembrane region" description="Helical" evidence="3">
    <location>
        <begin position="6"/>
        <end position="21"/>
    </location>
</feature>
<gene>
    <name evidence="5" type="ORF">KCG44_01090</name>
</gene>
<feature type="transmembrane region" description="Helical" evidence="3">
    <location>
        <begin position="49"/>
        <end position="66"/>
    </location>
</feature>
<keyword evidence="6" id="KW-1185">Reference proteome</keyword>
<evidence type="ECO:0000256" key="1">
    <source>
        <dbReference type="ARBA" id="ARBA00022692"/>
    </source>
</evidence>
<dbReference type="EMBL" id="JAGSPA010000001">
    <property type="protein sequence ID" value="MBV7255371.1"/>
    <property type="molecule type" value="Genomic_DNA"/>
</dbReference>
<protein>
    <submittedName>
        <fullName evidence="5">Molecular chaperone DnaJ</fullName>
    </submittedName>
</protein>
<proteinExistence type="predicted"/>
<dbReference type="SMART" id="SM00271">
    <property type="entry name" value="DnaJ"/>
    <property type="match status" value="1"/>
</dbReference>
<sequence>MGPLVIVLLGALAVFWYLGLLTPKRLNAIAGIAAILIGLLIAARGQYFIGLPLIGAGGFLAWRGFARTAASGAMTLKDAAALLKVKQTASVEEIRAAHRLAIASAHPDKGGTDAESAKLNEARDLLIASRMKDK</sequence>
<evidence type="ECO:0000256" key="3">
    <source>
        <dbReference type="SAM" id="Phobius"/>
    </source>
</evidence>
<dbReference type="PANTHER" id="PTHR12763:SF28">
    <property type="entry name" value="GEO10507P1-RELATED"/>
    <property type="match status" value="1"/>
</dbReference>
<keyword evidence="2 3" id="KW-1133">Transmembrane helix</keyword>
<keyword evidence="1 3" id="KW-0812">Transmembrane</keyword>
<accession>A0ABS6SBS8</accession>
<organism evidence="5 6">
    <name type="scientific">Pacificimonas pallii</name>
    <dbReference type="NCBI Taxonomy" id="2827236"/>
    <lineage>
        <taxon>Bacteria</taxon>
        <taxon>Pseudomonadati</taxon>
        <taxon>Pseudomonadota</taxon>
        <taxon>Alphaproteobacteria</taxon>
        <taxon>Sphingomonadales</taxon>
        <taxon>Sphingosinicellaceae</taxon>
        <taxon>Pacificimonas</taxon>
    </lineage>
</organism>
<feature type="transmembrane region" description="Helical" evidence="3">
    <location>
        <begin position="26"/>
        <end position="43"/>
    </location>
</feature>
<dbReference type="InterPro" id="IPR001623">
    <property type="entry name" value="DnaJ_domain"/>
</dbReference>
<name>A0ABS6SBS8_9SPHN</name>
<evidence type="ECO:0000256" key="2">
    <source>
        <dbReference type="ARBA" id="ARBA00022989"/>
    </source>
</evidence>
<dbReference type="PANTHER" id="PTHR12763">
    <property type="match status" value="1"/>
</dbReference>
<dbReference type="RefSeq" id="WP_218443668.1">
    <property type="nucleotide sequence ID" value="NZ_JAGSPA010000001.1"/>
</dbReference>